<accession>A0A417XZ83</accession>
<protein>
    <submittedName>
        <fullName evidence="1">Uncharacterized protein</fullName>
    </submittedName>
</protein>
<dbReference type="AlphaFoldDB" id="A0A417XZ83"/>
<gene>
    <name evidence="1" type="ORF">D0Z08_18110</name>
</gene>
<keyword evidence="2" id="KW-1185">Reference proteome</keyword>
<evidence type="ECO:0000313" key="1">
    <source>
        <dbReference type="EMBL" id="RHW25690.1"/>
    </source>
</evidence>
<dbReference type="RefSeq" id="WP_118926657.1">
    <property type="nucleotide sequence ID" value="NZ_QXGH01000022.1"/>
</dbReference>
<dbReference type="Proteomes" id="UP000283644">
    <property type="component" value="Unassembled WGS sequence"/>
</dbReference>
<sequence>MTKSGYRAAEGAIRVWSRVDPKVGEVQRAVDEQRFHVVAESMRDLVGPKAAHQFARLGYSVLVGFELLAADGGTDELAWSLDQVLQAALRFAGR</sequence>
<organism evidence="1 2">
    <name type="scientific">Nocardioides immobilis</name>
    <dbReference type="NCBI Taxonomy" id="2049295"/>
    <lineage>
        <taxon>Bacteria</taxon>
        <taxon>Bacillati</taxon>
        <taxon>Actinomycetota</taxon>
        <taxon>Actinomycetes</taxon>
        <taxon>Propionibacteriales</taxon>
        <taxon>Nocardioidaceae</taxon>
        <taxon>Nocardioides</taxon>
    </lineage>
</organism>
<dbReference type="OrthoDB" id="3218408at2"/>
<reference evidence="1 2" key="1">
    <citation type="submission" date="2018-09" db="EMBL/GenBank/DDBJ databases">
        <title>Genome sequencing of Nocardioides immobilis CCTCC AB 2017083 for comparison to Nocardioides silvaticus.</title>
        <authorList>
            <person name="Li C."/>
            <person name="Wang G."/>
        </authorList>
    </citation>
    <scope>NUCLEOTIDE SEQUENCE [LARGE SCALE GENOMIC DNA]</scope>
    <source>
        <strain evidence="1 2">CCTCC AB 2017083</strain>
    </source>
</reference>
<dbReference type="EMBL" id="QXGH01000022">
    <property type="protein sequence ID" value="RHW25690.1"/>
    <property type="molecule type" value="Genomic_DNA"/>
</dbReference>
<name>A0A417XZ83_9ACTN</name>
<comment type="caution">
    <text evidence="1">The sequence shown here is derived from an EMBL/GenBank/DDBJ whole genome shotgun (WGS) entry which is preliminary data.</text>
</comment>
<proteinExistence type="predicted"/>
<evidence type="ECO:0000313" key="2">
    <source>
        <dbReference type="Proteomes" id="UP000283644"/>
    </source>
</evidence>